<dbReference type="Proteomes" id="UP001066276">
    <property type="component" value="Chromosome 5"/>
</dbReference>
<reference evidence="2" key="1">
    <citation type="journal article" date="2022" name="bioRxiv">
        <title>Sequencing and chromosome-scale assembly of the giantPleurodeles waltlgenome.</title>
        <authorList>
            <person name="Brown T."/>
            <person name="Elewa A."/>
            <person name="Iarovenko S."/>
            <person name="Subramanian E."/>
            <person name="Araus A.J."/>
            <person name="Petzold A."/>
            <person name="Susuki M."/>
            <person name="Suzuki K.-i.T."/>
            <person name="Hayashi T."/>
            <person name="Toyoda A."/>
            <person name="Oliveira C."/>
            <person name="Osipova E."/>
            <person name="Leigh N.D."/>
            <person name="Simon A."/>
            <person name="Yun M.H."/>
        </authorList>
    </citation>
    <scope>NUCLEOTIDE SEQUENCE</scope>
    <source>
        <strain evidence="2">20211129_DDA</strain>
        <tissue evidence="2">Liver</tissue>
    </source>
</reference>
<organism evidence="2 3">
    <name type="scientific">Pleurodeles waltl</name>
    <name type="common">Iberian ribbed newt</name>
    <dbReference type="NCBI Taxonomy" id="8319"/>
    <lineage>
        <taxon>Eukaryota</taxon>
        <taxon>Metazoa</taxon>
        <taxon>Chordata</taxon>
        <taxon>Craniata</taxon>
        <taxon>Vertebrata</taxon>
        <taxon>Euteleostomi</taxon>
        <taxon>Amphibia</taxon>
        <taxon>Batrachia</taxon>
        <taxon>Caudata</taxon>
        <taxon>Salamandroidea</taxon>
        <taxon>Salamandridae</taxon>
        <taxon>Pleurodelinae</taxon>
        <taxon>Pleurodeles</taxon>
    </lineage>
</organism>
<dbReference type="EMBL" id="JANPWB010000009">
    <property type="protein sequence ID" value="KAJ1152990.1"/>
    <property type="molecule type" value="Genomic_DNA"/>
</dbReference>
<gene>
    <name evidence="2" type="ORF">NDU88_005762</name>
</gene>
<protein>
    <submittedName>
        <fullName evidence="2">Uncharacterized protein</fullName>
    </submittedName>
</protein>
<evidence type="ECO:0000256" key="1">
    <source>
        <dbReference type="SAM" id="MobiDB-lite"/>
    </source>
</evidence>
<proteinExistence type="predicted"/>
<keyword evidence="3" id="KW-1185">Reference proteome</keyword>
<evidence type="ECO:0000313" key="3">
    <source>
        <dbReference type="Proteomes" id="UP001066276"/>
    </source>
</evidence>
<sequence>MGEVLDPVGATSRLPDPPLFSRVSSGARSSLGPPLPRARIQELVCVGRFAVPAVSRPHSGSALLCCSLCGAFRKPAASFSVPPGHSLIAPGGPTTVCLSGC</sequence>
<accession>A0AAV7RQ59</accession>
<comment type="caution">
    <text evidence="2">The sequence shown here is derived from an EMBL/GenBank/DDBJ whole genome shotgun (WGS) entry which is preliminary data.</text>
</comment>
<name>A0AAV7RQ59_PLEWA</name>
<feature type="region of interest" description="Disordered" evidence="1">
    <location>
        <begin position="1"/>
        <end position="33"/>
    </location>
</feature>
<evidence type="ECO:0000313" key="2">
    <source>
        <dbReference type="EMBL" id="KAJ1152990.1"/>
    </source>
</evidence>
<dbReference type="AlphaFoldDB" id="A0AAV7RQ59"/>